<dbReference type="InParanoid" id="A0A1D3CUY3"/>
<feature type="region of interest" description="Disordered" evidence="1">
    <location>
        <begin position="115"/>
        <end position="206"/>
    </location>
</feature>
<comment type="caution">
    <text evidence="2">The sequence shown here is derived from an EMBL/GenBank/DDBJ whole genome shotgun (WGS) entry which is preliminary data.</text>
</comment>
<feature type="compositionally biased region" description="Low complexity" evidence="1">
    <location>
        <begin position="179"/>
        <end position="189"/>
    </location>
</feature>
<accession>A0A1D3CUY3</accession>
<evidence type="ECO:0000313" key="3">
    <source>
        <dbReference type="Proteomes" id="UP000095192"/>
    </source>
</evidence>
<evidence type="ECO:0000256" key="1">
    <source>
        <dbReference type="SAM" id="MobiDB-lite"/>
    </source>
</evidence>
<gene>
    <name evidence="2" type="ORF">cyc_06935</name>
</gene>
<name>A0A1D3CUY3_9EIME</name>
<dbReference type="VEuPathDB" id="ToxoDB:cyc_06935"/>
<dbReference type="Proteomes" id="UP000095192">
    <property type="component" value="Unassembled WGS sequence"/>
</dbReference>
<dbReference type="AlphaFoldDB" id="A0A1D3CUY3"/>
<feature type="compositionally biased region" description="Polar residues" evidence="1">
    <location>
        <begin position="29"/>
        <end position="39"/>
    </location>
</feature>
<feature type="compositionally biased region" description="Basic and acidic residues" evidence="1">
    <location>
        <begin position="149"/>
        <end position="173"/>
    </location>
</feature>
<keyword evidence="3" id="KW-1185">Reference proteome</keyword>
<reference evidence="2 3" key="1">
    <citation type="journal article" date="2016" name="BMC Genomics">
        <title>Comparative genomics reveals Cyclospora cayetanensis possesses coccidia-like metabolism and invasion components but unique surface antigens.</title>
        <authorList>
            <person name="Liu S."/>
            <person name="Wang L."/>
            <person name="Zheng H."/>
            <person name="Xu Z."/>
            <person name="Roellig D.M."/>
            <person name="Li N."/>
            <person name="Frace M.A."/>
            <person name="Tang K."/>
            <person name="Arrowood M.J."/>
            <person name="Moss D.M."/>
            <person name="Zhang L."/>
            <person name="Feng Y."/>
            <person name="Xiao L."/>
        </authorList>
    </citation>
    <scope>NUCLEOTIDE SEQUENCE [LARGE SCALE GENOMIC DNA]</scope>
    <source>
        <strain evidence="2 3">CHN_HEN01</strain>
    </source>
</reference>
<protein>
    <submittedName>
        <fullName evidence="2">Uncharacterized protein</fullName>
    </submittedName>
</protein>
<feature type="compositionally biased region" description="Polar residues" evidence="1">
    <location>
        <begin position="128"/>
        <end position="139"/>
    </location>
</feature>
<evidence type="ECO:0000313" key="2">
    <source>
        <dbReference type="EMBL" id="OEH75006.1"/>
    </source>
</evidence>
<proteinExistence type="predicted"/>
<organism evidence="2 3">
    <name type="scientific">Cyclospora cayetanensis</name>
    <dbReference type="NCBI Taxonomy" id="88456"/>
    <lineage>
        <taxon>Eukaryota</taxon>
        <taxon>Sar</taxon>
        <taxon>Alveolata</taxon>
        <taxon>Apicomplexa</taxon>
        <taxon>Conoidasida</taxon>
        <taxon>Coccidia</taxon>
        <taxon>Eucoccidiorida</taxon>
        <taxon>Eimeriorina</taxon>
        <taxon>Eimeriidae</taxon>
        <taxon>Cyclospora</taxon>
    </lineage>
</organism>
<dbReference type="EMBL" id="JROU02001853">
    <property type="protein sequence ID" value="OEH75006.1"/>
    <property type="molecule type" value="Genomic_DNA"/>
</dbReference>
<sequence length="206" mass="20960">MSNITGAYSAQLAIPPATVLHATPRDQQSHANLSATTDGEASKASPFQRISVDSGVDEDLTASVEGSQLVGNDKKSGALLSINVNSAAAKIGECNATANGLCPAVKVSSVDVASSSMPLDVSDGGRKTGQSTGTMSANPNREAGTVSEVRGRVERTEEEKEPRDTGGQEKADSIPEGPAASASSFSCSESEAEAPVSGVDRSFFGL</sequence>
<feature type="region of interest" description="Disordered" evidence="1">
    <location>
        <begin position="21"/>
        <end position="56"/>
    </location>
</feature>